<protein>
    <submittedName>
        <fullName evidence="1">Uncharacterized protein</fullName>
    </submittedName>
</protein>
<reference evidence="2" key="1">
    <citation type="journal article" date="2022" name="Mol. Ecol. Resour.">
        <title>The genomes of chicory, endive, great burdock and yacon provide insights into Asteraceae palaeo-polyploidization history and plant inulin production.</title>
        <authorList>
            <person name="Fan W."/>
            <person name="Wang S."/>
            <person name="Wang H."/>
            <person name="Wang A."/>
            <person name="Jiang F."/>
            <person name="Liu H."/>
            <person name="Zhao H."/>
            <person name="Xu D."/>
            <person name="Zhang Y."/>
        </authorList>
    </citation>
    <scope>NUCLEOTIDE SEQUENCE [LARGE SCALE GENOMIC DNA]</scope>
    <source>
        <strain evidence="2">cv. Yunnan</strain>
    </source>
</reference>
<dbReference type="Proteomes" id="UP001056120">
    <property type="component" value="Linkage Group LG12"/>
</dbReference>
<proteinExistence type="predicted"/>
<evidence type="ECO:0000313" key="1">
    <source>
        <dbReference type="EMBL" id="KAI3793414.1"/>
    </source>
</evidence>
<gene>
    <name evidence="1" type="ORF">L1987_36033</name>
</gene>
<name>A0ACB9HCG6_9ASTR</name>
<accession>A0ACB9HCG6</accession>
<organism evidence="1 2">
    <name type="scientific">Smallanthus sonchifolius</name>
    <dbReference type="NCBI Taxonomy" id="185202"/>
    <lineage>
        <taxon>Eukaryota</taxon>
        <taxon>Viridiplantae</taxon>
        <taxon>Streptophyta</taxon>
        <taxon>Embryophyta</taxon>
        <taxon>Tracheophyta</taxon>
        <taxon>Spermatophyta</taxon>
        <taxon>Magnoliopsida</taxon>
        <taxon>eudicotyledons</taxon>
        <taxon>Gunneridae</taxon>
        <taxon>Pentapetalae</taxon>
        <taxon>asterids</taxon>
        <taxon>campanulids</taxon>
        <taxon>Asterales</taxon>
        <taxon>Asteraceae</taxon>
        <taxon>Asteroideae</taxon>
        <taxon>Heliantheae alliance</taxon>
        <taxon>Millerieae</taxon>
        <taxon>Smallanthus</taxon>
    </lineage>
</organism>
<reference evidence="1 2" key="2">
    <citation type="journal article" date="2022" name="Mol. Ecol. Resour.">
        <title>The genomes of chicory, endive, great burdock and yacon provide insights into Asteraceae paleo-polyploidization history and plant inulin production.</title>
        <authorList>
            <person name="Fan W."/>
            <person name="Wang S."/>
            <person name="Wang H."/>
            <person name="Wang A."/>
            <person name="Jiang F."/>
            <person name="Liu H."/>
            <person name="Zhao H."/>
            <person name="Xu D."/>
            <person name="Zhang Y."/>
        </authorList>
    </citation>
    <scope>NUCLEOTIDE SEQUENCE [LARGE SCALE GENOMIC DNA]</scope>
    <source>
        <strain evidence="2">cv. Yunnan</strain>
        <tissue evidence="1">Leaves</tissue>
    </source>
</reference>
<keyword evidence="2" id="KW-1185">Reference proteome</keyword>
<dbReference type="EMBL" id="CM042029">
    <property type="protein sequence ID" value="KAI3793414.1"/>
    <property type="molecule type" value="Genomic_DNA"/>
</dbReference>
<sequence>MNLQIHNTMQEYIDDAEDTLSLSNFLMEDDAIDSEQLAKPNHSSGSTSSSSSLSEQDFLGFFTQEWSKNASSENIIFCGKVVSSKRLINAGDKKPEAKSQTHPLFRSNSDSFRFIRLKTGSRRIASRSKSMPNRSATSFPCKSRLMVFLFGSGSSKFPTKVDMSDIKSRQLRQQNTSMVSAEWVDGGKEESDGGISGKKGWWRLVDALGCSGGYERDTGGAI</sequence>
<evidence type="ECO:0000313" key="2">
    <source>
        <dbReference type="Proteomes" id="UP001056120"/>
    </source>
</evidence>
<comment type="caution">
    <text evidence="1">The sequence shown here is derived from an EMBL/GenBank/DDBJ whole genome shotgun (WGS) entry which is preliminary data.</text>
</comment>